<reference evidence="1 2" key="1">
    <citation type="submission" date="2019-07" db="EMBL/GenBank/DDBJ databases">
        <title>Whole genome shotgun sequence of Acetobacter oeni NBRC 105207.</title>
        <authorList>
            <person name="Hosoyama A."/>
            <person name="Uohara A."/>
            <person name="Ohji S."/>
            <person name="Ichikawa N."/>
        </authorList>
    </citation>
    <scope>NUCLEOTIDE SEQUENCE [LARGE SCALE GENOMIC DNA]</scope>
    <source>
        <strain evidence="1 2">NBRC 105207</strain>
    </source>
</reference>
<dbReference type="AlphaFoldDB" id="A0A511XP45"/>
<sequence length="155" mass="17463">MMTELRRRAEAKQMIPNAAVEASRSIIIGVSVDVVWRLLTDVSKWPRWYGYLKGARLDGKFASGTALTYGGFFKHRLRIAIIEPGKLVMLYGTMAGYTGITRWDIRNLAKGKTEVTFNESSDGPLIGFLYGNASLGRHLEWWLLAVKVEAERLAR</sequence>
<keyword evidence="2" id="KW-1185">Reference proteome</keyword>
<name>A0A511XP45_9PROT</name>
<accession>A0A511XP45</accession>
<dbReference type="EMBL" id="BJYG01000049">
    <property type="protein sequence ID" value="GEN64676.1"/>
    <property type="molecule type" value="Genomic_DNA"/>
</dbReference>
<evidence type="ECO:0000313" key="1">
    <source>
        <dbReference type="EMBL" id="GEN64676.1"/>
    </source>
</evidence>
<dbReference type="Gene3D" id="3.30.530.20">
    <property type="match status" value="1"/>
</dbReference>
<comment type="caution">
    <text evidence="1">The sequence shown here is derived from an EMBL/GenBank/DDBJ whole genome shotgun (WGS) entry which is preliminary data.</text>
</comment>
<dbReference type="Pfam" id="PF10604">
    <property type="entry name" value="Polyketide_cyc2"/>
    <property type="match status" value="1"/>
</dbReference>
<dbReference type="SUPFAM" id="SSF55961">
    <property type="entry name" value="Bet v1-like"/>
    <property type="match status" value="1"/>
</dbReference>
<dbReference type="RefSeq" id="WP_146891571.1">
    <property type="nucleotide sequence ID" value="NZ_BJYG01000049.1"/>
</dbReference>
<dbReference type="InterPro" id="IPR023393">
    <property type="entry name" value="START-like_dom_sf"/>
</dbReference>
<gene>
    <name evidence="1" type="ORF">AOE01nite_29000</name>
</gene>
<protein>
    <recommendedName>
        <fullName evidence="3">SRPBCC domain-containing protein</fullName>
    </recommendedName>
</protein>
<dbReference type="Proteomes" id="UP000321746">
    <property type="component" value="Unassembled WGS sequence"/>
</dbReference>
<organism evidence="1 2">
    <name type="scientific">Acetobacter oeni</name>
    <dbReference type="NCBI Taxonomy" id="304077"/>
    <lineage>
        <taxon>Bacteria</taxon>
        <taxon>Pseudomonadati</taxon>
        <taxon>Pseudomonadota</taxon>
        <taxon>Alphaproteobacteria</taxon>
        <taxon>Acetobacterales</taxon>
        <taxon>Acetobacteraceae</taxon>
        <taxon>Acetobacter</taxon>
    </lineage>
</organism>
<evidence type="ECO:0000313" key="2">
    <source>
        <dbReference type="Proteomes" id="UP000321746"/>
    </source>
</evidence>
<dbReference type="InterPro" id="IPR019587">
    <property type="entry name" value="Polyketide_cyclase/dehydratase"/>
</dbReference>
<proteinExistence type="predicted"/>
<evidence type="ECO:0008006" key="3">
    <source>
        <dbReference type="Google" id="ProtNLM"/>
    </source>
</evidence>
<dbReference type="OrthoDB" id="9800600at2"/>